<keyword evidence="1" id="KW-0802">TPR repeat</keyword>
<protein>
    <recommendedName>
        <fullName evidence="4">Tetratricopeptide repeat protein</fullName>
    </recommendedName>
</protein>
<keyword evidence="3" id="KW-1185">Reference proteome</keyword>
<dbReference type="AlphaFoldDB" id="A0A848IJZ6"/>
<dbReference type="PANTHER" id="PTHR44809:SF1">
    <property type="entry name" value="PROTEIN O-MANNOSYL-TRANSFERASE TMTC1"/>
    <property type="match status" value="1"/>
</dbReference>
<dbReference type="Proteomes" id="UP000544134">
    <property type="component" value="Unassembled WGS sequence"/>
</dbReference>
<organism evidence="2 3">
    <name type="scientific">Paraburkholderia polaris</name>
    <dbReference type="NCBI Taxonomy" id="2728848"/>
    <lineage>
        <taxon>Bacteria</taxon>
        <taxon>Pseudomonadati</taxon>
        <taxon>Pseudomonadota</taxon>
        <taxon>Betaproteobacteria</taxon>
        <taxon>Burkholderiales</taxon>
        <taxon>Burkholderiaceae</taxon>
        <taxon>Paraburkholderia</taxon>
    </lineage>
</organism>
<feature type="repeat" description="TPR" evidence="1">
    <location>
        <begin position="175"/>
        <end position="208"/>
    </location>
</feature>
<dbReference type="PROSITE" id="PS50005">
    <property type="entry name" value="TPR"/>
    <property type="match status" value="2"/>
</dbReference>
<accession>A0A848IJZ6</accession>
<feature type="repeat" description="TPR" evidence="1">
    <location>
        <begin position="238"/>
        <end position="271"/>
    </location>
</feature>
<dbReference type="InterPro" id="IPR002201">
    <property type="entry name" value="Glyco_trans_9"/>
</dbReference>
<dbReference type="RefSeq" id="WP_169486971.1">
    <property type="nucleotide sequence ID" value="NZ_JABBGJ010000019.1"/>
</dbReference>
<dbReference type="SUPFAM" id="SSF48439">
    <property type="entry name" value="Protein prenylyltransferase"/>
    <property type="match status" value="1"/>
</dbReference>
<dbReference type="SUPFAM" id="SSF53756">
    <property type="entry name" value="UDP-Glycosyltransferase/glycogen phosphorylase"/>
    <property type="match status" value="1"/>
</dbReference>
<dbReference type="SMART" id="SM00028">
    <property type="entry name" value="TPR"/>
    <property type="match status" value="5"/>
</dbReference>
<evidence type="ECO:0008006" key="4">
    <source>
        <dbReference type="Google" id="ProtNLM"/>
    </source>
</evidence>
<dbReference type="InterPro" id="IPR052943">
    <property type="entry name" value="TMTC_O-mannosyl-trnsfr"/>
</dbReference>
<proteinExistence type="predicted"/>
<dbReference type="PANTHER" id="PTHR44809">
    <property type="match status" value="1"/>
</dbReference>
<reference evidence="2 3" key="1">
    <citation type="submission" date="2020-04" db="EMBL/GenBank/DDBJ databases">
        <title>Paraburkholderia sp. RP-4-7 isolated from soil.</title>
        <authorList>
            <person name="Dahal R.H."/>
        </authorList>
    </citation>
    <scope>NUCLEOTIDE SEQUENCE [LARGE SCALE GENOMIC DNA]</scope>
    <source>
        <strain evidence="2 3">RP-4-7</strain>
    </source>
</reference>
<dbReference type="SUPFAM" id="SSF48452">
    <property type="entry name" value="TPR-like"/>
    <property type="match status" value="1"/>
</dbReference>
<dbReference type="Gene3D" id="1.25.40.10">
    <property type="entry name" value="Tetratricopeptide repeat domain"/>
    <property type="match status" value="1"/>
</dbReference>
<evidence type="ECO:0000313" key="2">
    <source>
        <dbReference type="EMBL" id="NMM00024.1"/>
    </source>
</evidence>
<evidence type="ECO:0000313" key="3">
    <source>
        <dbReference type="Proteomes" id="UP000544134"/>
    </source>
</evidence>
<dbReference type="EMBL" id="JABBGJ010000019">
    <property type="protein sequence ID" value="NMM00024.1"/>
    <property type="molecule type" value="Genomic_DNA"/>
</dbReference>
<dbReference type="Gene3D" id="3.40.50.2000">
    <property type="entry name" value="Glycogen Phosphorylase B"/>
    <property type="match status" value="1"/>
</dbReference>
<comment type="caution">
    <text evidence="2">The sequence shown here is derived from an EMBL/GenBank/DDBJ whole genome shotgun (WGS) entry which is preliminary data.</text>
</comment>
<dbReference type="GO" id="GO:0016757">
    <property type="term" value="F:glycosyltransferase activity"/>
    <property type="evidence" value="ECO:0007669"/>
    <property type="project" value="InterPro"/>
</dbReference>
<dbReference type="InterPro" id="IPR019734">
    <property type="entry name" value="TPR_rpt"/>
</dbReference>
<evidence type="ECO:0000256" key="1">
    <source>
        <dbReference type="PROSITE-ProRule" id="PRU00339"/>
    </source>
</evidence>
<dbReference type="Pfam" id="PF01075">
    <property type="entry name" value="Glyco_transf_9"/>
    <property type="match status" value="1"/>
</dbReference>
<dbReference type="InterPro" id="IPR011990">
    <property type="entry name" value="TPR-like_helical_dom_sf"/>
</dbReference>
<gene>
    <name evidence="2" type="ORF">HHL24_19035</name>
</gene>
<sequence>MTDPLCRMCAGLHPGLEVDAYADAHASASALSRLAAILDAQCRHADAATLLKAAHIAAPALPGLQARLALSLSAAGEHAAAREQFEAVVGDDASADASGVDNPPVASRLQLAYSRTLLALDAPKEALAQADNAVAGNGDDACAHAARGDALAALLRPVDALTAYQRAAMLEPSLAWAHYGIGEIFIELGRPMAALEGLSRALALSERTQQDADAAAQTLTPPAPLSFPCLPVHALSTSAICESIGLAWAKGCQLAQALPWFERALELEPNRATALRHMGNTLAMMRADDAALACLQAARRVRPDWDKAWLDEAGLLLRRGDYSGGWRAYGKREGQRLLETLPSCWSGEEPLAEKTILLIAEQGLGDTIQFARYAPQVAALAQRVILEVQPPLRPLFDEVSRDWGVEVVARGDARPDGDHQCLLLSLPRVLRTALDTTREPTGYLRAPAERRALWSERLAARSATGRLRVGLASAGNPQFKNDALRSIPLAAFETCFDLPGIDWVIPQPEIRDADRAVLERHAGVISFGAQLEDFADTAALLEQLDLVISVDTSIAHLAGALARPVWILLPHFPDWRWMHDRADTHWYPSARLFRQTAAHDWGSVIKRVRDELSLRVAQFA</sequence>
<name>A0A848IJZ6_9BURK</name>